<dbReference type="Gene3D" id="3.30.750.24">
    <property type="entry name" value="STAS domain"/>
    <property type="match status" value="1"/>
</dbReference>
<evidence type="ECO:0000259" key="5">
    <source>
        <dbReference type="PROSITE" id="PS50801"/>
    </source>
</evidence>
<dbReference type="InterPro" id="IPR013656">
    <property type="entry name" value="PAS_4"/>
</dbReference>
<dbReference type="NCBIfam" id="TIGR00229">
    <property type="entry name" value="sensory_box"/>
    <property type="match status" value="1"/>
</dbReference>
<dbReference type="CDD" id="cd07041">
    <property type="entry name" value="STAS_RsbR_RsbS_like"/>
    <property type="match status" value="1"/>
</dbReference>
<dbReference type="InterPro" id="IPR051932">
    <property type="entry name" value="Bact_StressResp_Reg"/>
</dbReference>
<feature type="region of interest" description="Disordered" evidence="2">
    <location>
        <begin position="1"/>
        <end position="31"/>
    </location>
</feature>
<comment type="caution">
    <text evidence="6">The sequence shown here is derived from an EMBL/GenBank/DDBJ whole genome shotgun (WGS) entry which is preliminary data.</text>
</comment>
<dbReference type="CDD" id="cd00130">
    <property type="entry name" value="PAS"/>
    <property type="match status" value="1"/>
</dbReference>
<dbReference type="PROSITE" id="PS50801">
    <property type="entry name" value="STAS"/>
    <property type="match status" value="1"/>
</dbReference>
<feature type="domain" description="PAS" evidence="3">
    <location>
        <begin position="49"/>
        <end position="129"/>
    </location>
</feature>
<reference evidence="6 7" key="1">
    <citation type="submission" date="2019-04" db="EMBL/GenBank/DDBJ databases">
        <authorList>
            <person name="Li Y."/>
            <person name="Wang J."/>
        </authorList>
    </citation>
    <scope>NUCLEOTIDE SEQUENCE [LARGE SCALE GENOMIC DNA]</scope>
    <source>
        <strain evidence="6 7">DSM 14668</strain>
    </source>
</reference>
<feature type="domain" description="PAC" evidence="4">
    <location>
        <begin position="123"/>
        <end position="175"/>
    </location>
</feature>
<proteinExistence type="predicted"/>
<evidence type="ECO:0000259" key="3">
    <source>
        <dbReference type="PROSITE" id="PS50112"/>
    </source>
</evidence>
<evidence type="ECO:0000256" key="2">
    <source>
        <dbReference type="SAM" id="MobiDB-lite"/>
    </source>
</evidence>
<sequence length="303" mass="32271">MRATGATGGSSMSGSEEMVDAAGGPGGGSEEDRALVRTLEEKVRALEAELRFFRTLADELPLSLYHKDREGRCVWANAALLASVGSGLDEALGKTVFDYYPRALAEKYDADDRRVVETGVTLKDVEEHKAPTSEGSRYVEVKKVAVRDAEGAVTGSMGIYWDVTGVRRAERLEEERQAQAATLRELGAPLLPLAERVLAMPLIGRIDGARAAQALDSLLHGVSERQAAVVLLDVTGVTAIDDDVVRLLVDAAGAVRLLGARVVLTGVKAAMAQAMIEMDARLEGIVTLSTMQAGVAWALARRG</sequence>
<dbReference type="Gene3D" id="3.30.450.20">
    <property type="entry name" value="PAS domain"/>
    <property type="match status" value="1"/>
</dbReference>
<gene>
    <name evidence="6" type="ORF">E8A74_07820</name>
</gene>
<dbReference type="PROSITE" id="PS50112">
    <property type="entry name" value="PAS"/>
    <property type="match status" value="1"/>
</dbReference>
<protein>
    <submittedName>
        <fullName evidence="6">PAS domain S-box protein</fullName>
    </submittedName>
</protein>
<feature type="compositionally biased region" description="Low complexity" evidence="2">
    <location>
        <begin position="1"/>
        <end position="16"/>
    </location>
</feature>
<evidence type="ECO:0000259" key="4">
    <source>
        <dbReference type="PROSITE" id="PS50113"/>
    </source>
</evidence>
<organism evidence="6 7">
    <name type="scientific">Polyangium fumosum</name>
    <dbReference type="NCBI Taxonomy" id="889272"/>
    <lineage>
        <taxon>Bacteria</taxon>
        <taxon>Pseudomonadati</taxon>
        <taxon>Myxococcota</taxon>
        <taxon>Polyangia</taxon>
        <taxon>Polyangiales</taxon>
        <taxon>Polyangiaceae</taxon>
        <taxon>Polyangium</taxon>
    </lineage>
</organism>
<keyword evidence="1" id="KW-0597">Phosphoprotein</keyword>
<evidence type="ECO:0000256" key="1">
    <source>
        <dbReference type="ARBA" id="ARBA00022553"/>
    </source>
</evidence>
<dbReference type="InterPro" id="IPR036513">
    <property type="entry name" value="STAS_dom_sf"/>
</dbReference>
<keyword evidence="7" id="KW-1185">Reference proteome</keyword>
<dbReference type="PANTHER" id="PTHR33745:SF3">
    <property type="entry name" value="RSBT CO-ANTAGONIST PROTEIN RSBRC"/>
    <property type="match status" value="1"/>
</dbReference>
<dbReference type="InterPro" id="IPR035965">
    <property type="entry name" value="PAS-like_dom_sf"/>
</dbReference>
<dbReference type="PROSITE" id="PS50113">
    <property type="entry name" value="PAC"/>
    <property type="match status" value="1"/>
</dbReference>
<dbReference type="PANTHER" id="PTHR33745">
    <property type="entry name" value="RSBT ANTAGONIST PROTEIN RSBS-RELATED"/>
    <property type="match status" value="1"/>
</dbReference>
<evidence type="ECO:0000313" key="7">
    <source>
        <dbReference type="Proteomes" id="UP000309215"/>
    </source>
</evidence>
<feature type="domain" description="STAS" evidence="5">
    <location>
        <begin position="187"/>
        <end position="275"/>
    </location>
</feature>
<dbReference type="InterPro" id="IPR000700">
    <property type="entry name" value="PAS-assoc_C"/>
</dbReference>
<dbReference type="AlphaFoldDB" id="A0A4U1JG98"/>
<name>A0A4U1JG98_9BACT</name>
<dbReference type="InterPro" id="IPR002645">
    <property type="entry name" value="STAS_dom"/>
</dbReference>
<evidence type="ECO:0000313" key="6">
    <source>
        <dbReference type="EMBL" id="TKD10348.1"/>
    </source>
</evidence>
<dbReference type="Pfam" id="PF01740">
    <property type="entry name" value="STAS"/>
    <property type="match status" value="1"/>
</dbReference>
<accession>A0A4U1JG98</accession>
<dbReference type="Pfam" id="PF08448">
    <property type="entry name" value="PAS_4"/>
    <property type="match status" value="1"/>
</dbReference>
<dbReference type="EMBL" id="SSMQ01000006">
    <property type="protein sequence ID" value="TKD10348.1"/>
    <property type="molecule type" value="Genomic_DNA"/>
</dbReference>
<dbReference type="OrthoDB" id="9813412at2"/>
<dbReference type="SUPFAM" id="SSF55785">
    <property type="entry name" value="PYP-like sensor domain (PAS domain)"/>
    <property type="match status" value="1"/>
</dbReference>
<dbReference type="InterPro" id="IPR000014">
    <property type="entry name" value="PAS"/>
</dbReference>
<dbReference type="Proteomes" id="UP000309215">
    <property type="component" value="Unassembled WGS sequence"/>
</dbReference>
<dbReference type="SUPFAM" id="SSF52091">
    <property type="entry name" value="SpoIIaa-like"/>
    <property type="match status" value="1"/>
</dbReference>